<evidence type="ECO:0000256" key="1">
    <source>
        <dbReference type="SAM" id="MobiDB-lite"/>
    </source>
</evidence>
<dbReference type="SUPFAM" id="SSF47473">
    <property type="entry name" value="EF-hand"/>
    <property type="match status" value="1"/>
</dbReference>
<proteinExistence type="predicted"/>
<reference evidence="2" key="1">
    <citation type="submission" date="2022-03" db="EMBL/GenBank/DDBJ databases">
        <authorList>
            <person name="Alioto T."/>
            <person name="Alioto T."/>
            <person name="Gomez Garrido J."/>
        </authorList>
    </citation>
    <scope>NUCLEOTIDE SEQUENCE</scope>
</reference>
<evidence type="ECO:0000313" key="3">
    <source>
        <dbReference type="Proteomes" id="UP001295444"/>
    </source>
</evidence>
<keyword evidence="3" id="KW-1185">Reference proteome</keyword>
<organism evidence="2 3">
    <name type="scientific">Pelobates cultripes</name>
    <name type="common">Western spadefoot toad</name>
    <dbReference type="NCBI Taxonomy" id="61616"/>
    <lineage>
        <taxon>Eukaryota</taxon>
        <taxon>Metazoa</taxon>
        <taxon>Chordata</taxon>
        <taxon>Craniata</taxon>
        <taxon>Vertebrata</taxon>
        <taxon>Euteleostomi</taxon>
        <taxon>Amphibia</taxon>
        <taxon>Batrachia</taxon>
        <taxon>Anura</taxon>
        <taxon>Pelobatoidea</taxon>
        <taxon>Pelobatidae</taxon>
        <taxon>Pelobates</taxon>
    </lineage>
</organism>
<dbReference type="Pfam" id="PF13516">
    <property type="entry name" value="LRR_6"/>
    <property type="match status" value="7"/>
</dbReference>
<dbReference type="Gene3D" id="3.80.10.10">
    <property type="entry name" value="Ribonuclease Inhibitor"/>
    <property type="match status" value="1"/>
</dbReference>
<dbReference type="InterPro" id="IPR032675">
    <property type="entry name" value="LRR_dom_sf"/>
</dbReference>
<gene>
    <name evidence="2" type="ORF">PECUL_23A036906</name>
</gene>
<dbReference type="PANTHER" id="PTHR24114">
    <property type="entry name" value="LEUCINE RICH REPEAT FAMILY PROTEIN"/>
    <property type="match status" value="1"/>
</dbReference>
<feature type="compositionally biased region" description="Acidic residues" evidence="1">
    <location>
        <begin position="108"/>
        <end position="117"/>
    </location>
</feature>
<dbReference type="InterPro" id="IPR052394">
    <property type="entry name" value="LRR-containing"/>
</dbReference>
<sequence length="546" mass="60408">MVLSKRFSKDISSMLPSVEEAKDAEEEESSQTVLGGIASRPPSRPLPNLSRGSVDSRTIPRSARIKPDFEEQEDDKSVEVQDAKEQSQVESLDKSSENQFVSSKGKEEDWDTELEDEEVKESYDSTGKAKYLSVCQFFGVVPVSYYLRHIQDSVLVMRHHGLGLKAVKALALSLMTNTSIVSLDLSDNWLEGDGAAAIADMLKENCYISEIHLSDNRLGLKGAIALSHMLVENTTLRKINLSGNEFDDQTAPYLSGALINNQKLESVDFSHNLFGDRSGEILKTAIAENTGMLELNLSWNCFRGKGAIAVAKGLGANIFLRVLDLSYNGFGNNGATALGEALKINNVLEELNISNNRISLQGAVRFALCLKENKNLKALQMSRNPMKSEGCFAILKSIQANPGAAIESLEFCDIVVNKEFDDLYSAMKETMPNLSIKHGGNADLFKRSITKADPLDIVRQYIKENSLHPAQMFTQTDKSNLMNYEEFQQELTTAYQELLYASKKVRSEQRAGIIIPKDVAGKVIEFLDKDKSGIIDFSVFQQAIST</sequence>
<dbReference type="InterPro" id="IPR001611">
    <property type="entry name" value="Leu-rich_rpt"/>
</dbReference>
<protein>
    <submittedName>
        <fullName evidence="2">Leucine-rich repeat-containing 74B</fullName>
    </submittedName>
</protein>
<dbReference type="SUPFAM" id="SSF52047">
    <property type="entry name" value="RNI-like"/>
    <property type="match status" value="1"/>
</dbReference>
<dbReference type="InterPro" id="IPR011992">
    <property type="entry name" value="EF-hand-dom_pair"/>
</dbReference>
<dbReference type="AlphaFoldDB" id="A0AAD1S939"/>
<dbReference type="PANTHER" id="PTHR24114:SF37">
    <property type="entry name" value="LEUCINE-RICH REPEAT-CONTAINING PROTEIN 74B"/>
    <property type="match status" value="1"/>
</dbReference>
<dbReference type="Proteomes" id="UP001295444">
    <property type="component" value="Chromosome 05"/>
</dbReference>
<evidence type="ECO:0000313" key="2">
    <source>
        <dbReference type="EMBL" id="CAH2295279.1"/>
    </source>
</evidence>
<feature type="compositionally biased region" description="Basic and acidic residues" evidence="1">
    <location>
        <begin position="65"/>
        <end position="96"/>
    </location>
</feature>
<name>A0AAD1S939_PELCU</name>
<accession>A0AAD1S939</accession>
<dbReference type="EMBL" id="OW240916">
    <property type="protein sequence ID" value="CAH2295279.1"/>
    <property type="molecule type" value="Genomic_DNA"/>
</dbReference>
<dbReference type="SMART" id="SM00368">
    <property type="entry name" value="LRR_RI"/>
    <property type="match status" value="8"/>
</dbReference>
<feature type="region of interest" description="Disordered" evidence="1">
    <location>
        <begin position="1"/>
        <end position="117"/>
    </location>
</feature>